<evidence type="ECO:0000313" key="7">
    <source>
        <dbReference type="EMBL" id="AZN41893.1"/>
    </source>
</evidence>
<dbReference type="Proteomes" id="UP000272528">
    <property type="component" value="Chromosome"/>
</dbReference>
<dbReference type="GO" id="GO:0030170">
    <property type="term" value="F:pyridoxal phosphate binding"/>
    <property type="evidence" value="ECO:0007669"/>
    <property type="project" value="InterPro"/>
</dbReference>
<dbReference type="InterPro" id="IPR015421">
    <property type="entry name" value="PyrdxlP-dep_Trfase_major"/>
</dbReference>
<dbReference type="KEGG" id="palb:EJC50_21095"/>
<dbReference type="Gene3D" id="3.40.640.10">
    <property type="entry name" value="Type I PLP-dependent aspartate aminotransferase-like (Major domain)"/>
    <property type="match status" value="1"/>
</dbReference>
<sequence length="396" mass="44986">MDYNFDLQINRRNSACLKWDNLESSFGVQDAIPMWVADMDFASPPAVIEALKQRVEHGVYGYSVRPEAYVQAIVAWLARRHQWEIEKEWLTHSSGVLPSLSLIIHTFTKPGDKVLVQSPVYHNFYRVIKSQGREVVINPLKLDNQRYTMDFAHLEANLDPDVRMMILCNPHNPVGRVWSREELTRLGEICLKNNIMVVSDEIHMDLVYKGHKHIPFASISPAFAEQSITCIAPSKTFNLMDQQTSSVIIPNKQWQNAYNQAMYDLSLAAPNTFGVIAAESAYRHGEDWLEQMLQYVDNNIQLVMRFLEERVPQIKALKPEGTFLIWLDCRGLELSDQAMEHFFLHSAKVALSAGHHFGANGSGFMRMNVACARSIVEQALLQIEAAVQSSAIVNKA</sequence>
<dbReference type="SUPFAM" id="SSF53383">
    <property type="entry name" value="PLP-dependent transferases"/>
    <property type="match status" value="1"/>
</dbReference>
<dbReference type="InterPro" id="IPR004839">
    <property type="entry name" value="Aminotransferase_I/II_large"/>
</dbReference>
<dbReference type="RefSeq" id="WP_126017599.1">
    <property type="nucleotide sequence ID" value="NZ_CP034437.1"/>
</dbReference>
<comment type="cofactor">
    <cofactor evidence="1">
        <name>pyridoxal 5'-phosphate</name>
        <dbReference type="ChEBI" id="CHEBI:597326"/>
    </cofactor>
</comment>
<dbReference type="GO" id="GO:0008483">
    <property type="term" value="F:transaminase activity"/>
    <property type="evidence" value="ECO:0007669"/>
    <property type="project" value="UniProtKB-KW"/>
</dbReference>
<evidence type="ECO:0000256" key="1">
    <source>
        <dbReference type="ARBA" id="ARBA00001933"/>
    </source>
</evidence>
<dbReference type="InterPro" id="IPR015424">
    <property type="entry name" value="PyrdxlP-dep_Trfase"/>
</dbReference>
<protein>
    <recommendedName>
        <fullName evidence="2">cysteine-S-conjugate beta-lyase</fullName>
        <ecNumber evidence="2">4.4.1.13</ecNumber>
    </recommendedName>
</protein>
<dbReference type="InterPro" id="IPR027619">
    <property type="entry name" value="C-S_lyase_PatB-like"/>
</dbReference>
<dbReference type="OrthoDB" id="9802872at2"/>
<keyword evidence="3" id="KW-0663">Pyridoxal phosphate</keyword>
<dbReference type="PANTHER" id="PTHR43525">
    <property type="entry name" value="PROTEIN MALY"/>
    <property type="match status" value="1"/>
</dbReference>
<organism evidence="7 8">
    <name type="scientific">Paenibacillus albus</name>
    <dbReference type="NCBI Taxonomy" id="2495582"/>
    <lineage>
        <taxon>Bacteria</taxon>
        <taxon>Bacillati</taxon>
        <taxon>Bacillota</taxon>
        <taxon>Bacilli</taxon>
        <taxon>Bacillales</taxon>
        <taxon>Paenibacillaceae</taxon>
        <taxon>Paenibacillus</taxon>
    </lineage>
</organism>
<name>A0A3S9A868_9BACL</name>
<dbReference type="InterPro" id="IPR015422">
    <property type="entry name" value="PyrdxlP-dep_Trfase_small"/>
</dbReference>
<keyword evidence="7" id="KW-0808">Transferase</keyword>
<dbReference type="EC" id="4.4.1.13" evidence="2"/>
<accession>A0A3S9A868</accession>
<evidence type="ECO:0000256" key="5">
    <source>
        <dbReference type="ARBA" id="ARBA00037974"/>
    </source>
</evidence>
<proteinExistence type="inferred from homology"/>
<evidence type="ECO:0000256" key="3">
    <source>
        <dbReference type="ARBA" id="ARBA00022898"/>
    </source>
</evidence>
<dbReference type="CDD" id="cd00609">
    <property type="entry name" value="AAT_like"/>
    <property type="match status" value="1"/>
</dbReference>
<reference evidence="8" key="1">
    <citation type="submission" date="2018-12" db="EMBL/GenBank/DDBJ databases">
        <title>Genome sequence of Peanibacillus sp.</title>
        <authorList>
            <person name="Subramani G."/>
            <person name="Srinivasan S."/>
            <person name="Kim M.K."/>
        </authorList>
    </citation>
    <scope>NUCLEOTIDE SEQUENCE [LARGE SCALE GENOMIC DNA]</scope>
    <source>
        <strain evidence="8">18JY67-1</strain>
    </source>
</reference>
<comment type="similarity">
    <text evidence="5">Belongs to the class-II pyridoxal-phosphate-dependent aminotransferase family. MalY/PatB cystathionine beta-lyase subfamily.</text>
</comment>
<dbReference type="AlphaFoldDB" id="A0A3S9A868"/>
<evidence type="ECO:0000313" key="8">
    <source>
        <dbReference type="Proteomes" id="UP000272528"/>
    </source>
</evidence>
<dbReference type="InterPro" id="IPR051798">
    <property type="entry name" value="Class-II_PLP-Dep_Aminotrans"/>
</dbReference>
<dbReference type="Pfam" id="PF00155">
    <property type="entry name" value="Aminotran_1_2"/>
    <property type="match status" value="1"/>
</dbReference>
<evidence type="ECO:0000256" key="4">
    <source>
        <dbReference type="ARBA" id="ARBA00023239"/>
    </source>
</evidence>
<keyword evidence="7" id="KW-0032">Aminotransferase</keyword>
<dbReference type="GO" id="GO:0047804">
    <property type="term" value="F:cysteine-S-conjugate beta-lyase activity"/>
    <property type="evidence" value="ECO:0007669"/>
    <property type="project" value="UniProtKB-EC"/>
</dbReference>
<evidence type="ECO:0000256" key="2">
    <source>
        <dbReference type="ARBA" id="ARBA00012224"/>
    </source>
</evidence>
<gene>
    <name evidence="7" type="ORF">EJC50_21095</name>
</gene>
<evidence type="ECO:0000259" key="6">
    <source>
        <dbReference type="Pfam" id="PF00155"/>
    </source>
</evidence>
<dbReference type="PANTHER" id="PTHR43525:SF1">
    <property type="entry name" value="PROTEIN MALY"/>
    <property type="match status" value="1"/>
</dbReference>
<feature type="domain" description="Aminotransferase class I/classII large" evidence="6">
    <location>
        <begin position="38"/>
        <end position="374"/>
    </location>
</feature>
<keyword evidence="4" id="KW-0456">Lyase</keyword>
<dbReference type="EMBL" id="CP034437">
    <property type="protein sequence ID" value="AZN41893.1"/>
    <property type="molecule type" value="Genomic_DNA"/>
</dbReference>
<keyword evidence="8" id="KW-1185">Reference proteome</keyword>
<dbReference type="Gene3D" id="3.90.1150.10">
    <property type="entry name" value="Aspartate Aminotransferase, domain 1"/>
    <property type="match status" value="1"/>
</dbReference>
<dbReference type="NCBIfam" id="TIGR04350">
    <property type="entry name" value="C_S_lyase_PatB"/>
    <property type="match status" value="1"/>
</dbReference>